<dbReference type="WBParaSite" id="nRc.2.0.1.t24381-RA">
    <property type="protein sequence ID" value="nRc.2.0.1.t24381-RA"/>
    <property type="gene ID" value="nRc.2.0.1.g24381"/>
</dbReference>
<dbReference type="Proteomes" id="UP000887565">
    <property type="component" value="Unplaced"/>
</dbReference>
<evidence type="ECO:0000313" key="2">
    <source>
        <dbReference type="WBParaSite" id="nRc.2.0.1.t24381-RA"/>
    </source>
</evidence>
<proteinExistence type="predicted"/>
<dbReference type="AlphaFoldDB" id="A0A915JFR9"/>
<keyword evidence="1" id="KW-1185">Reference proteome</keyword>
<accession>A0A915JFR9</accession>
<evidence type="ECO:0000313" key="1">
    <source>
        <dbReference type="Proteomes" id="UP000887565"/>
    </source>
</evidence>
<reference evidence="2" key="1">
    <citation type="submission" date="2022-11" db="UniProtKB">
        <authorList>
            <consortium name="WormBaseParasite"/>
        </authorList>
    </citation>
    <scope>IDENTIFICATION</scope>
</reference>
<organism evidence="1 2">
    <name type="scientific">Romanomermis culicivorax</name>
    <name type="common">Nematode worm</name>
    <dbReference type="NCBI Taxonomy" id="13658"/>
    <lineage>
        <taxon>Eukaryota</taxon>
        <taxon>Metazoa</taxon>
        <taxon>Ecdysozoa</taxon>
        <taxon>Nematoda</taxon>
        <taxon>Enoplea</taxon>
        <taxon>Dorylaimia</taxon>
        <taxon>Mermithida</taxon>
        <taxon>Mermithoidea</taxon>
        <taxon>Mermithidae</taxon>
        <taxon>Romanomermis</taxon>
    </lineage>
</organism>
<sequence>MIYLQMRQLFVEGSASNFTKGGLTNFFVGERPGDTIGAADVGDEERSVLGQRKHRDNEARAVLIEIQTLAHVLMTEERKFPTKVEEEN</sequence>
<protein>
    <submittedName>
        <fullName evidence="2">Uncharacterized protein</fullName>
    </submittedName>
</protein>
<name>A0A915JFR9_ROMCU</name>